<organism evidence="1 2">
    <name type="scientific">Sphaeroforma arctica JP610</name>
    <dbReference type="NCBI Taxonomy" id="667725"/>
    <lineage>
        <taxon>Eukaryota</taxon>
        <taxon>Ichthyosporea</taxon>
        <taxon>Ichthyophonida</taxon>
        <taxon>Sphaeroforma</taxon>
    </lineage>
</organism>
<evidence type="ECO:0000313" key="1">
    <source>
        <dbReference type="EMBL" id="KNC71368.1"/>
    </source>
</evidence>
<keyword evidence="2" id="KW-1185">Reference proteome</keyword>
<sequence length="63" mass="7358">MARAVAQEFWNRVRVSVAEQAEIIRTDLATKELQWKNTYSGRMMSRDELFSLGKHEILESMAQ</sequence>
<evidence type="ECO:0000313" key="2">
    <source>
        <dbReference type="Proteomes" id="UP000054560"/>
    </source>
</evidence>
<protein>
    <submittedName>
        <fullName evidence="1">Uncharacterized protein</fullName>
    </submittedName>
</protein>
<dbReference type="EMBL" id="KQ248935">
    <property type="protein sequence ID" value="KNC71368.1"/>
    <property type="molecule type" value="Genomic_DNA"/>
</dbReference>
<feature type="non-terminal residue" evidence="1">
    <location>
        <position position="63"/>
    </location>
</feature>
<dbReference type="OrthoDB" id="415706at2759"/>
<proteinExistence type="predicted"/>
<accession>A0A0L0F5A7</accession>
<dbReference type="RefSeq" id="XP_014145270.1">
    <property type="nucleotide sequence ID" value="XM_014289795.1"/>
</dbReference>
<dbReference type="Proteomes" id="UP000054560">
    <property type="component" value="Unassembled WGS sequence"/>
</dbReference>
<reference evidence="1 2" key="1">
    <citation type="submission" date="2011-02" db="EMBL/GenBank/DDBJ databases">
        <title>The Genome Sequence of Sphaeroforma arctica JP610.</title>
        <authorList>
            <consortium name="The Broad Institute Genome Sequencing Platform"/>
            <person name="Russ C."/>
            <person name="Cuomo C."/>
            <person name="Young S.K."/>
            <person name="Zeng Q."/>
            <person name="Gargeya S."/>
            <person name="Alvarado L."/>
            <person name="Berlin A."/>
            <person name="Chapman S.B."/>
            <person name="Chen Z."/>
            <person name="Freedman E."/>
            <person name="Gellesch M."/>
            <person name="Goldberg J."/>
            <person name="Griggs A."/>
            <person name="Gujja S."/>
            <person name="Heilman E."/>
            <person name="Heiman D."/>
            <person name="Howarth C."/>
            <person name="Mehta T."/>
            <person name="Neiman D."/>
            <person name="Pearson M."/>
            <person name="Roberts A."/>
            <person name="Saif S."/>
            <person name="Shea T."/>
            <person name="Shenoy N."/>
            <person name="Sisk P."/>
            <person name="Stolte C."/>
            <person name="Sykes S."/>
            <person name="White J."/>
            <person name="Yandava C."/>
            <person name="Burger G."/>
            <person name="Gray M.W."/>
            <person name="Holland P.W.H."/>
            <person name="King N."/>
            <person name="Lang F.B.F."/>
            <person name="Roger A.J."/>
            <person name="Ruiz-Trillo I."/>
            <person name="Haas B."/>
            <person name="Nusbaum C."/>
            <person name="Birren B."/>
        </authorList>
    </citation>
    <scope>NUCLEOTIDE SEQUENCE [LARGE SCALE GENOMIC DNA]</scope>
    <source>
        <strain evidence="1 2">JP610</strain>
    </source>
</reference>
<dbReference type="AlphaFoldDB" id="A0A0L0F5A7"/>
<gene>
    <name evidence="1" type="ORF">SARC_16097</name>
</gene>
<dbReference type="GeneID" id="25916601"/>
<name>A0A0L0F5A7_9EUKA</name>